<dbReference type="Gene3D" id="3.40.50.11210">
    <property type="entry name" value="Rap/Ran-GAP"/>
    <property type="match status" value="1"/>
</dbReference>
<dbReference type="GO" id="GO:0005096">
    <property type="term" value="F:GTPase activator activity"/>
    <property type="evidence" value="ECO:0007669"/>
    <property type="project" value="UniProtKB-KW"/>
</dbReference>
<dbReference type="PROSITE" id="PS50077">
    <property type="entry name" value="HEAT_REPEAT"/>
    <property type="match status" value="1"/>
</dbReference>
<dbReference type="InterPro" id="IPR016024">
    <property type="entry name" value="ARM-type_fold"/>
</dbReference>
<dbReference type="Gene3D" id="1.25.10.10">
    <property type="entry name" value="Leucine-rich Repeat Variant"/>
    <property type="match status" value="1"/>
</dbReference>
<dbReference type="InterPro" id="IPR035974">
    <property type="entry name" value="Rap/Ran-GAP_sf"/>
</dbReference>
<dbReference type="Proteomes" id="UP000054636">
    <property type="component" value="Unassembled WGS sequence"/>
</dbReference>
<evidence type="ECO:0000313" key="5">
    <source>
        <dbReference type="Proteomes" id="UP000054636"/>
    </source>
</evidence>
<dbReference type="PROSITE" id="PS50085">
    <property type="entry name" value="RAPGAP"/>
    <property type="match status" value="1"/>
</dbReference>
<evidence type="ECO:0000256" key="2">
    <source>
        <dbReference type="PROSITE-ProRule" id="PRU00103"/>
    </source>
</evidence>
<evidence type="ECO:0000259" key="3">
    <source>
        <dbReference type="PROSITE" id="PS50085"/>
    </source>
</evidence>
<proteinExistence type="predicted"/>
<dbReference type="GO" id="GO:0005634">
    <property type="term" value="C:nucleus"/>
    <property type="evidence" value="ECO:0007669"/>
    <property type="project" value="InterPro"/>
</dbReference>
<dbReference type="PANTHER" id="PTHR10063:SF0">
    <property type="entry name" value="TUBERIN"/>
    <property type="match status" value="1"/>
</dbReference>
<dbReference type="InterPro" id="IPR021133">
    <property type="entry name" value="HEAT_type_2"/>
</dbReference>
<comment type="caution">
    <text evidence="4">The sequence shown here is derived from an EMBL/GenBank/DDBJ whole genome shotgun (WGS) entry which is preliminary data.</text>
</comment>
<organism evidence="4 5">
    <name type="scientific">Phytophthora nicotianae</name>
    <name type="common">Potato buckeye rot agent</name>
    <name type="synonym">Phytophthora parasitica</name>
    <dbReference type="NCBI Taxonomy" id="4792"/>
    <lineage>
        <taxon>Eukaryota</taxon>
        <taxon>Sar</taxon>
        <taxon>Stramenopiles</taxon>
        <taxon>Oomycota</taxon>
        <taxon>Peronosporomycetes</taxon>
        <taxon>Peronosporales</taxon>
        <taxon>Peronosporaceae</taxon>
        <taxon>Phytophthora</taxon>
    </lineage>
</organism>
<dbReference type="InterPro" id="IPR027107">
    <property type="entry name" value="Tuberin/Ral-act_asu"/>
</dbReference>
<dbReference type="Pfam" id="PF02145">
    <property type="entry name" value="Rap_GAP"/>
    <property type="match status" value="1"/>
</dbReference>
<accession>A0A0W8DUB9</accession>
<dbReference type="GO" id="GO:0005737">
    <property type="term" value="C:cytoplasm"/>
    <property type="evidence" value="ECO:0007669"/>
    <property type="project" value="TreeGrafter"/>
</dbReference>
<dbReference type="InterPro" id="IPR000331">
    <property type="entry name" value="Rap/Ran_GAP_dom"/>
</dbReference>
<dbReference type="EMBL" id="LNFP01000006">
    <property type="protein sequence ID" value="KUF99953.1"/>
    <property type="molecule type" value="Genomic_DNA"/>
</dbReference>
<dbReference type="PANTHER" id="PTHR10063">
    <property type="entry name" value="TUBERIN"/>
    <property type="match status" value="1"/>
</dbReference>
<feature type="domain" description="Rap-GAP" evidence="3">
    <location>
        <begin position="111"/>
        <end position="354"/>
    </location>
</feature>
<evidence type="ECO:0000313" key="4">
    <source>
        <dbReference type="EMBL" id="KUF99953.1"/>
    </source>
</evidence>
<sequence>MLRVNLWTSRNVCEDRVIEEVVIPTLGRVYEDPDAEIRRRALSFIIEVARQLESVKFDSLLDILASAMTLSSNEDAQLVAASGIVSLFSSAFDHLPPARAVRMYDLLATTVETHRNRDVRHTALSCLLNVCEARATDWKLQWKEQQQTRTSRFLYVSRRAARINTAGVQVTASCVPVARALRALLTLVSAEPDAELFCMAVKGIKTMLENRAILEDVDIMFHVATMMVPDSKPSIESAVDNLSSMKKKRHIGNDFVHVVFKECDEDYDLQTLSGQFNDVHIVIQPLNDHEYRTEVHVKAGIPPFGPLYGRQIVSSSIISETVRLTCLNANLACQVFHQDLVGFALNCEERLKQIKQLGLRLATTDEWKID</sequence>
<keyword evidence="1" id="KW-0343">GTPase activation</keyword>
<dbReference type="GO" id="GO:0051056">
    <property type="term" value="P:regulation of small GTPase mediated signal transduction"/>
    <property type="evidence" value="ECO:0007669"/>
    <property type="project" value="InterPro"/>
</dbReference>
<dbReference type="SUPFAM" id="SSF48371">
    <property type="entry name" value="ARM repeat"/>
    <property type="match status" value="1"/>
</dbReference>
<feature type="repeat" description="HEAT" evidence="2">
    <location>
        <begin position="22"/>
        <end position="60"/>
    </location>
</feature>
<evidence type="ECO:0000256" key="1">
    <source>
        <dbReference type="ARBA" id="ARBA00022468"/>
    </source>
</evidence>
<protein>
    <submittedName>
        <fullName evidence="4">ATPase WRNIP1</fullName>
    </submittedName>
</protein>
<name>A0A0W8DUB9_PHYNI</name>
<reference evidence="4 5" key="1">
    <citation type="submission" date="2015-11" db="EMBL/GenBank/DDBJ databases">
        <title>Genomes and virulence difference between two physiological races of Phytophthora nicotianae.</title>
        <authorList>
            <person name="Liu H."/>
            <person name="Ma X."/>
            <person name="Yu H."/>
            <person name="Fang D."/>
            <person name="Li Y."/>
            <person name="Wang X."/>
            <person name="Wang W."/>
            <person name="Dong Y."/>
            <person name="Xiao B."/>
        </authorList>
    </citation>
    <scope>NUCLEOTIDE SEQUENCE [LARGE SCALE GENOMIC DNA]</scope>
    <source>
        <strain evidence="5">race 1</strain>
    </source>
</reference>
<gene>
    <name evidence="4" type="ORF">AM588_10009486</name>
</gene>
<dbReference type="InterPro" id="IPR011989">
    <property type="entry name" value="ARM-like"/>
</dbReference>
<dbReference type="SUPFAM" id="SSF111347">
    <property type="entry name" value="Rap/Ran-GAP"/>
    <property type="match status" value="1"/>
</dbReference>
<dbReference type="AlphaFoldDB" id="A0A0W8DUB9"/>